<feature type="transmembrane region" description="Helical" evidence="1">
    <location>
        <begin position="130"/>
        <end position="149"/>
    </location>
</feature>
<dbReference type="RefSeq" id="WP_200674274.1">
    <property type="nucleotide sequence ID" value="NZ_JAACYA010000002.1"/>
</dbReference>
<evidence type="ECO:0000256" key="1">
    <source>
        <dbReference type="SAM" id="Phobius"/>
    </source>
</evidence>
<keyword evidence="1" id="KW-0812">Transmembrane</keyword>
<keyword evidence="1" id="KW-0472">Membrane</keyword>
<feature type="transmembrane region" description="Helical" evidence="1">
    <location>
        <begin position="20"/>
        <end position="37"/>
    </location>
</feature>
<accession>A0ABS1GIV2</accession>
<comment type="caution">
    <text evidence="2">The sequence shown here is derived from an EMBL/GenBank/DDBJ whole genome shotgun (WGS) entry which is preliminary data.</text>
</comment>
<protein>
    <submittedName>
        <fullName evidence="2">Uncharacterized protein</fullName>
    </submittedName>
</protein>
<gene>
    <name evidence="2" type="ORF">GWK41_07285</name>
</gene>
<reference evidence="2 3" key="1">
    <citation type="journal article" date="2021" name="Syst. Appl. Microbiol.">
        <title>Persephonella atlantica sp. nov.: How to adapt to physico-chemical gradients in high temperature hydrothermal habitats.</title>
        <authorList>
            <person name="Francois D.X."/>
            <person name="Godfroy A."/>
            <person name="Mathien C."/>
            <person name="Aube J."/>
            <person name="Cathalot C."/>
            <person name="Lesongeur F."/>
            <person name="L'Haridon S."/>
            <person name="Philippon X."/>
            <person name="Roussel E.G."/>
        </authorList>
    </citation>
    <scope>NUCLEOTIDE SEQUENCE [LARGE SCALE GENOMIC DNA]</scope>
    <source>
        <strain evidence="2 3">MO1340</strain>
    </source>
</reference>
<name>A0ABS1GIV2_9AQUI</name>
<keyword evidence="1" id="KW-1133">Transmembrane helix</keyword>
<dbReference type="Proteomes" id="UP000772812">
    <property type="component" value="Unassembled WGS sequence"/>
</dbReference>
<sequence>MKTDKIKQIKKQADQWKEFANFVVGLFITGLSYAFVLDFFKYDIQDTDFLILLFFPLSWLFFLMFGFGKFPTILKISRRLKANLHMVYDKKRIENMKLYYSRPKKYIKLSEFLDELDIIDKQDIKEIKGFELYLTAFIVYLGFAVINSCREDILLTIEDFTPSSARVEYIFLAFYTIMYFFIYLVISLVLKVANIFKIPLLLNKIGVLYFRFWKMACLVSFIKHYKIDKIRKDIRNLRQEIEKI</sequence>
<evidence type="ECO:0000313" key="2">
    <source>
        <dbReference type="EMBL" id="MBK3332868.1"/>
    </source>
</evidence>
<evidence type="ECO:0000313" key="3">
    <source>
        <dbReference type="Proteomes" id="UP000772812"/>
    </source>
</evidence>
<feature type="transmembrane region" description="Helical" evidence="1">
    <location>
        <begin position="49"/>
        <end position="70"/>
    </location>
</feature>
<proteinExistence type="predicted"/>
<dbReference type="EMBL" id="JAACYA010000002">
    <property type="protein sequence ID" value="MBK3332868.1"/>
    <property type="molecule type" value="Genomic_DNA"/>
</dbReference>
<organism evidence="2 3">
    <name type="scientific">Persephonella atlantica</name>
    <dbReference type="NCBI Taxonomy" id="2699429"/>
    <lineage>
        <taxon>Bacteria</taxon>
        <taxon>Pseudomonadati</taxon>
        <taxon>Aquificota</taxon>
        <taxon>Aquificia</taxon>
        <taxon>Aquificales</taxon>
        <taxon>Hydrogenothermaceae</taxon>
        <taxon>Persephonella</taxon>
    </lineage>
</organism>
<keyword evidence="3" id="KW-1185">Reference proteome</keyword>
<feature type="transmembrane region" description="Helical" evidence="1">
    <location>
        <begin position="169"/>
        <end position="190"/>
    </location>
</feature>